<keyword evidence="2" id="KW-0808">Transferase</keyword>
<dbReference type="NCBIfam" id="TIGR00696">
    <property type="entry name" value="wecG_tagA_cpsF"/>
    <property type="match status" value="1"/>
</dbReference>
<sequence>MPSDNVPGPVRLFGLDILPLDFQQSTDLLLHAAATKGPKVVVTTNVDHVVRLSRDAELKALYATADYTFADGMPVVWASRWFGKPLPSRVTGADLFVALCQNSTKTGQRVYVLGGRPGQEQLLLDRYAKRFPGLDVMVRCPPMNFDPRGAEAAAIVADIRACQPAFIFVCLGFEKQERWALRHVRQLESGVIVCVGAAQEFALGLKRRAPRWMQDSGLEWFWRLTSDPVHLWRRYLLQAPVFLWLVWQERREQGRSVA</sequence>
<gene>
    <name evidence="3" type="ORF">PSQ39_09300</name>
</gene>
<evidence type="ECO:0000256" key="1">
    <source>
        <dbReference type="ARBA" id="ARBA00022676"/>
    </source>
</evidence>
<protein>
    <submittedName>
        <fullName evidence="3">WecB/TagA/CpsF family glycosyltransferase</fullName>
    </submittedName>
</protein>
<evidence type="ECO:0000256" key="2">
    <source>
        <dbReference type="ARBA" id="ARBA00022679"/>
    </source>
</evidence>
<dbReference type="EMBL" id="JAQSIO010000003">
    <property type="protein sequence ID" value="MDD0814822.1"/>
    <property type="molecule type" value="Genomic_DNA"/>
</dbReference>
<keyword evidence="4" id="KW-1185">Reference proteome</keyword>
<dbReference type="CDD" id="cd06533">
    <property type="entry name" value="Glyco_transf_WecG_TagA"/>
    <property type="match status" value="1"/>
</dbReference>
<reference evidence="3 4" key="1">
    <citation type="submission" date="2023-02" db="EMBL/GenBank/DDBJ databases">
        <title>Bacterial whole genome sequence for Curvibacter sp. HBC28.</title>
        <authorList>
            <person name="Le V."/>
            <person name="Ko S.-R."/>
            <person name="Ahn C.-Y."/>
            <person name="Oh H.-M."/>
        </authorList>
    </citation>
    <scope>NUCLEOTIDE SEQUENCE [LARGE SCALE GENOMIC DNA]</scope>
    <source>
        <strain evidence="3 4">HBC28</strain>
    </source>
</reference>
<organism evidence="3 4">
    <name type="scientific">Curvibacter microcysteis</name>
    <dbReference type="NCBI Taxonomy" id="3026419"/>
    <lineage>
        <taxon>Bacteria</taxon>
        <taxon>Pseudomonadati</taxon>
        <taxon>Pseudomonadota</taxon>
        <taxon>Betaproteobacteria</taxon>
        <taxon>Burkholderiales</taxon>
        <taxon>Comamonadaceae</taxon>
        <taxon>Curvibacter</taxon>
    </lineage>
</organism>
<dbReference type="Pfam" id="PF03808">
    <property type="entry name" value="Glyco_tran_WecG"/>
    <property type="match status" value="1"/>
</dbReference>
<dbReference type="PANTHER" id="PTHR34136">
    <property type="match status" value="1"/>
</dbReference>
<keyword evidence="1" id="KW-0328">Glycosyltransferase</keyword>
<dbReference type="RefSeq" id="WP_273926494.1">
    <property type="nucleotide sequence ID" value="NZ_JAQSIO010000003.1"/>
</dbReference>
<name>A0ABT5ME16_9BURK</name>
<evidence type="ECO:0000313" key="3">
    <source>
        <dbReference type="EMBL" id="MDD0814822.1"/>
    </source>
</evidence>
<dbReference type="Proteomes" id="UP001528672">
    <property type="component" value="Unassembled WGS sequence"/>
</dbReference>
<accession>A0ABT5ME16</accession>
<dbReference type="PANTHER" id="PTHR34136:SF1">
    <property type="entry name" value="UDP-N-ACETYL-D-MANNOSAMINURONIC ACID TRANSFERASE"/>
    <property type="match status" value="1"/>
</dbReference>
<dbReference type="InterPro" id="IPR004629">
    <property type="entry name" value="WecG_TagA_CpsF"/>
</dbReference>
<evidence type="ECO:0000313" key="4">
    <source>
        <dbReference type="Proteomes" id="UP001528672"/>
    </source>
</evidence>
<proteinExistence type="predicted"/>
<comment type="caution">
    <text evidence="3">The sequence shown here is derived from an EMBL/GenBank/DDBJ whole genome shotgun (WGS) entry which is preliminary data.</text>
</comment>